<keyword evidence="4" id="KW-1185">Reference proteome</keyword>
<accession>A0A8T2XZ15</accession>
<name>A0A8T2XZ15_POPDE</name>
<sequence length="214" mass="23806">MKLVALPVFLTSFLAAALVVNFSSAVLLYLLFNFLIVVIIFWSYKPCKEELDEFWPPLLSSCGDAYVKSKGENESNENAESSCDVAGGICVNIKGENDNNEKAQDNDNGNGIDNDDEKHSCSDGCNEDDNNNGSAAEIGWQDDDEEIDENLDKRIEDFIAKQEGFDLLCMTNANRNIDELKYGYDGPMSVYDTNTINEGKERLIKEASRRNSAL</sequence>
<keyword evidence="2" id="KW-0472">Membrane</keyword>
<evidence type="ECO:0000313" key="4">
    <source>
        <dbReference type="Proteomes" id="UP000807159"/>
    </source>
</evidence>
<organism evidence="3 4">
    <name type="scientific">Populus deltoides</name>
    <name type="common">Eastern poplar</name>
    <name type="synonym">Eastern cottonwood</name>
    <dbReference type="NCBI Taxonomy" id="3696"/>
    <lineage>
        <taxon>Eukaryota</taxon>
        <taxon>Viridiplantae</taxon>
        <taxon>Streptophyta</taxon>
        <taxon>Embryophyta</taxon>
        <taxon>Tracheophyta</taxon>
        <taxon>Spermatophyta</taxon>
        <taxon>Magnoliopsida</taxon>
        <taxon>eudicotyledons</taxon>
        <taxon>Gunneridae</taxon>
        <taxon>Pentapetalae</taxon>
        <taxon>rosids</taxon>
        <taxon>fabids</taxon>
        <taxon>Malpighiales</taxon>
        <taxon>Salicaceae</taxon>
        <taxon>Saliceae</taxon>
        <taxon>Populus</taxon>
    </lineage>
</organism>
<dbReference type="EMBL" id="JACEGQ020000009">
    <property type="protein sequence ID" value="KAH8498067.1"/>
    <property type="molecule type" value="Genomic_DNA"/>
</dbReference>
<dbReference type="AlphaFoldDB" id="A0A8T2XZ15"/>
<evidence type="ECO:0000256" key="1">
    <source>
        <dbReference type="SAM" id="MobiDB-lite"/>
    </source>
</evidence>
<proteinExistence type="predicted"/>
<evidence type="ECO:0000313" key="3">
    <source>
        <dbReference type="EMBL" id="KAH8498067.1"/>
    </source>
</evidence>
<comment type="caution">
    <text evidence="3">The sequence shown here is derived from an EMBL/GenBank/DDBJ whole genome shotgun (WGS) entry which is preliminary data.</text>
</comment>
<feature type="region of interest" description="Disordered" evidence="1">
    <location>
        <begin position="97"/>
        <end position="142"/>
    </location>
</feature>
<protein>
    <submittedName>
        <fullName evidence="3">Uncharacterized protein</fullName>
    </submittedName>
</protein>
<keyword evidence="2" id="KW-0812">Transmembrane</keyword>
<dbReference type="PANTHER" id="PTHR36595">
    <property type="entry name" value="TRANSMEMBRANE PROTEIN"/>
    <property type="match status" value="1"/>
</dbReference>
<feature type="transmembrane region" description="Helical" evidence="2">
    <location>
        <begin position="27"/>
        <end position="44"/>
    </location>
</feature>
<gene>
    <name evidence="3" type="ORF">H0E87_017113</name>
</gene>
<dbReference type="Proteomes" id="UP000807159">
    <property type="component" value="Chromosome 9"/>
</dbReference>
<keyword evidence="2" id="KW-1133">Transmembrane helix</keyword>
<dbReference type="PANTHER" id="PTHR36595:SF3">
    <property type="entry name" value="TRANSMEMBRANE PROTEIN"/>
    <property type="match status" value="1"/>
</dbReference>
<reference evidence="3" key="1">
    <citation type="journal article" date="2021" name="J. Hered.">
        <title>Genome Assembly of Salicaceae Populus deltoides (Eastern Cottonwood) I-69 Based on Nanopore Sequencing and Hi-C Technologies.</title>
        <authorList>
            <person name="Bai S."/>
            <person name="Wu H."/>
            <person name="Zhang J."/>
            <person name="Pan Z."/>
            <person name="Zhao W."/>
            <person name="Li Z."/>
            <person name="Tong C."/>
        </authorList>
    </citation>
    <scope>NUCLEOTIDE SEQUENCE</scope>
    <source>
        <tissue evidence="3">Leaf</tissue>
    </source>
</reference>
<evidence type="ECO:0000256" key="2">
    <source>
        <dbReference type="SAM" id="Phobius"/>
    </source>
</evidence>